<keyword evidence="4 7" id="KW-1133">Transmembrane helix</keyword>
<dbReference type="InterPro" id="IPR031436">
    <property type="entry name" value="TMEM132_C"/>
</dbReference>
<reference evidence="15" key="2">
    <citation type="submission" date="2025-08" db="UniProtKB">
        <authorList>
            <consortium name="Ensembl"/>
        </authorList>
    </citation>
    <scope>IDENTIFICATION</scope>
</reference>
<name>A0A3P8UY72_CYNSE</name>
<sequence length="1037" mass="114230">MTLGALFKVILEGLQRYGPTPIYLPVSYRILNAESVFFLQEANQDLMRNSSLQARTESFFIHQARQMPFINASYGPLSVQQPVPLELLQTTPGPFTAPSLTASSTDQIHPSWPKVQVLFYIAGRNWDDYSAINKLPCIRMFAFHETQEVRGTCQLKGELGICVAELEPLASWFSPPTIRPGRQRVSEQAQGTPVELYYMVQTTDVGDCSSEDSRKGSALHSEQQGPMGYFAGHTPMQRIGSVRLLQPLTELKLDNNFVVMAPSKPIRQRETVSAFLALSTLSPVQIFTLRVRLKEGVTFLGARASNPVGWSVSQDVRSDGHRIVTLHCRRKENGFSQRFRVLQVDLEVNGLTANHAAREVTWQVEYPLTRTLTSEVQTLIRLAPQDLGGVVPLAMDTEILNTAVLTGRTVAVPVKVVTVGTDGAVSDVTESVECKSTDEQVIKVSERCDYVYVNGKETRGKIKVMLNFTYSFLSAQLEMSVWMPRLPLLIDVADSDLNQIKGWRVPVSTGNRRVTDNKGDVPAPERTESVCGAQYQSTTVRVLTQFVADSREVRGATDEEALEQLNFLLGSDWQVEVTQMVKESLKVDNPRVAQLTDGPVLMGLSPGTTKLQVRSPLTSSVLAERSIRVLDDKVTVTELGVQLVSGLSLSLQLSPGSNRAIVATATTQEVSDSLKQESLISAWLQFSDGSMNPLDNYNAAHFTLAASSLNDRVVAVQQSAAWKWPVIVTKGEGQGLLVRVEMSPSDVCQKGKRRAVLATGMANVQVRFGPPEEPYRPAEERRPRPDPPYYGGSISDMETGVINRGATTIRGQVPMRPNGGRLSSDSGARVPNEFSEYPDQAELPRSRSSDEDSLHSRRGLTDLEIGMYALLGVFCLAILVFLINCISYAYKYRSKQLSLDAQETMPHTHDWVWLGHEEGLQSQQQQQEELGGGSLEEGSQLLNGGVQRGNTAAGGCSSSSRDHKTESLNSPTTKRKRVKFTTFSNVKSSNGCPGLSPLALVQTSEIKWVCPDIELGDSKDLRNYMDKLNENAAKNIA</sequence>
<feature type="compositionally biased region" description="Basic and acidic residues" evidence="6">
    <location>
        <begin position="773"/>
        <end position="785"/>
    </location>
</feature>
<evidence type="ECO:0000259" key="12">
    <source>
        <dbReference type="Pfam" id="PF23481"/>
    </source>
</evidence>
<dbReference type="OMA" id="DECPTRN"/>
<dbReference type="InterPro" id="IPR055424">
    <property type="entry name" value="Ig_TMEM132_6th"/>
</dbReference>
<dbReference type="InterPro" id="IPR031435">
    <property type="entry name" value="TMEM132_N"/>
</dbReference>
<evidence type="ECO:0000256" key="3">
    <source>
        <dbReference type="ARBA" id="ARBA00022692"/>
    </source>
</evidence>
<dbReference type="Pfam" id="PF15706">
    <property type="entry name" value="TMEM132_C"/>
    <property type="match status" value="1"/>
</dbReference>
<accession>A0A3P8UY72</accession>
<feature type="region of interest" description="Disordered" evidence="6">
    <location>
        <begin position="922"/>
        <end position="973"/>
    </location>
</feature>
<feature type="domain" description="Transmembrane protein family 132 fourth" evidence="10">
    <location>
        <begin position="389"/>
        <end position="486"/>
    </location>
</feature>
<dbReference type="Proteomes" id="UP000265120">
    <property type="component" value="Chromosome 14"/>
</dbReference>
<evidence type="ECO:0000313" key="15">
    <source>
        <dbReference type="Ensembl" id="ENSCSEP00000005726.1"/>
    </source>
</evidence>
<feature type="domain" description="Transmembrane protein TMEM132 sixth" evidence="14">
    <location>
        <begin position="635"/>
        <end position="750"/>
    </location>
</feature>
<evidence type="ECO:0000313" key="16">
    <source>
        <dbReference type="Proteomes" id="UP000265120"/>
    </source>
</evidence>
<dbReference type="InterPro" id="IPR055422">
    <property type="entry name" value="Ig_TMEM132_2nd"/>
</dbReference>
<dbReference type="Pfam" id="PF16070">
    <property type="entry name" value="Ig_TMEM132_4th"/>
    <property type="match status" value="1"/>
</dbReference>
<dbReference type="Pfam" id="PF23481">
    <property type="entry name" value="Ig_TMEM132_2nd"/>
    <property type="match status" value="1"/>
</dbReference>
<dbReference type="GeneTree" id="ENSGT00940000154702"/>
<feature type="domain" description="Transmembrane protein TMEM132 second Ig-like" evidence="12">
    <location>
        <begin position="105"/>
        <end position="226"/>
    </location>
</feature>
<evidence type="ECO:0000256" key="4">
    <source>
        <dbReference type="ARBA" id="ARBA00022989"/>
    </source>
</evidence>
<dbReference type="PANTHER" id="PTHR13388">
    <property type="entry name" value="DETONATOR, ISOFORM E"/>
    <property type="match status" value="1"/>
</dbReference>
<reference evidence="15 16" key="1">
    <citation type="journal article" date="2014" name="Nat. Genet.">
        <title>Whole-genome sequence of a flatfish provides insights into ZW sex chromosome evolution and adaptation to a benthic lifestyle.</title>
        <authorList>
            <person name="Chen S."/>
            <person name="Zhang G."/>
            <person name="Shao C."/>
            <person name="Huang Q."/>
            <person name="Liu G."/>
            <person name="Zhang P."/>
            <person name="Song W."/>
            <person name="An N."/>
            <person name="Chalopin D."/>
            <person name="Volff J.N."/>
            <person name="Hong Y."/>
            <person name="Li Q."/>
            <person name="Sha Z."/>
            <person name="Zhou H."/>
            <person name="Xie M."/>
            <person name="Yu Q."/>
            <person name="Liu Y."/>
            <person name="Xiang H."/>
            <person name="Wang N."/>
            <person name="Wu K."/>
            <person name="Yang C."/>
            <person name="Zhou Q."/>
            <person name="Liao X."/>
            <person name="Yang L."/>
            <person name="Hu Q."/>
            <person name="Zhang J."/>
            <person name="Meng L."/>
            <person name="Jin L."/>
            <person name="Tian Y."/>
            <person name="Lian J."/>
            <person name="Yang J."/>
            <person name="Miao G."/>
            <person name="Liu S."/>
            <person name="Liang Z."/>
            <person name="Yan F."/>
            <person name="Li Y."/>
            <person name="Sun B."/>
            <person name="Zhang H."/>
            <person name="Zhang J."/>
            <person name="Zhu Y."/>
            <person name="Du M."/>
            <person name="Zhao Y."/>
            <person name="Schartl M."/>
            <person name="Tang Q."/>
            <person name="Wang J."/>
        </authorList>
    </citation>
    <scope>NUCLEOTIDE SEQUENCE</scope>
</reference>
<organism evidence="15 16">
    <name type="scientific">Cynoglossus semilaevis</name>
    <name type="common">Tongue sole</name>
    <dbReference type="NCBI Taxonomy" id="244447"/>
    <lineage>
        <taxon>Eukaryota</taxon>
        <taxon>Metazoa</taxon>
        <taxon>Chordata</taxon>
        <taxon>Craniata</taxon>
        <taxon>Vertebrata</taxon>
        <taxon>Euteleostomi</taxon>
        <taxon>Actinopterygii</taxon>
        <taxon>Neopterygii</taxon>
        <taxon>Teleostei</taxon>
        <taxon>Neoteleostei</taxon>
        <taxon>Acanthomorphata</taxon>
        <taxon>Carangaria</taxon>
        <taxon>Pleuronectiformes</taxon>
        <taxon>Pleuronectoidei</taxon>
        <taxon>Cynoglossidae</taxon>
        <taxon>Cynoglossinae</taxon>
        <taxon>Cynoglossus</taxon>
    </lineage>
</organism>
<keyword evidence="5 7" id="KW-0472">Membrane</keyword>
<evidence type="ECO:0000256" key="2">
    <source>
        <dbReference type="ARBA" id="ARBA00006166"/>
    </source>
</evidence>
<dbReference type="Pfam" id="PF15705">
    <property type="entry name" value="TMEM132_N"/>
    <property type="match status" value="1"/>
</dbReference>
<reference evidence="15" key="3">
    <citation type="submission" date="2025-09" db="UniProtKB">
        <authorList>
            <consortium name="Ensembl"/>
        </authorList>
    </citation>
    <scope>IDENTIFICATION</scope>
</reference>
<evidence type="ECO:0000259" key="9">
    <source>
        <dbReference type="Pfam" id="PF15706"/>
    </source>
</evidence>
<feature type="domain" description="Transmembrane protein TMEM132 cohesin-like" evidence="11">
    <location>
        <begin position="248"/>
        <end position="387"/>
    </location>
</feature>
<evidence type="ECO:0000256" key="5">
    <source>
        <dbReference type="ARBA" id="ARBA00023136"/>
    </source>
</evidence>
<feature type="domain" description="Transmembrane protein TMEM132 C-terminal" evidence="9">
    <location>
        <begin position="837"/>
        <end position="918"/>
    </location>
</feature>
<evidence type="ECO:0000256" key="1">
    <source>
        <dbReference type="ARBA" id="ARBA00004479"/>
    </source>
</evidence>
<comment type="subcellular location">
    <subcellularLocation>
        <location evidence="1">Membrane</location>
        <topology evidence="1">Single-pass type I membrane protein</topology>
    </subcellularLocation>
</comment>
<dbReference type="Pfam" id="PF23486">
    <property type="entry name" value="Ig_TMEM132_5th"/>
    <property type="match status" value="1"/>
</dbReference>
<comment type="similarity">
    <text evidence="2">Belongs to the TMEM132 family.</text>
</comment>
<evidence type="ECO:0000256" key="7">
    <source>
        <dbReference type="SAM" id="Phobius"/>
    </source>
</evidence>
<dbReference type="PANTHER" id="PTHR13388:SF25">
    <property type="entry name" value="SI:DKEY-112M2.1"/>
    <property type="match status" value="1"/>
</dbReference>
<evidence type="ECO:0000259" key="8">
    <source>
        <dbReference type="Pfam" id="PF15705"/>
    </source>
</evidence>
<dbReference type="InterPro" id="IPR055421">
    <property type="entry name" value="TMEM132_3rd"/>
</dbReference>
<feature type="domain" description="Transmembrane protein TMEM132 N-terminal" evidence="8">
    <location>
        <begin position="26"/>
        <end position="88"/>
    </location>
</feature>
<evidence type="ECO:0000259" key="14">
    <source>
        <dbReference type="Pfam" id="PF23487"/>
    </source>
</evidence>
<dbReference type="InterPro" id="IPR031437">
    <property type="entry name" value="Ig_TMEM132_4th"/>
</dbReference>
<dbReference type="InterPro" id="IPR026307">
    <property type="entry name" value="TMEM132"/>
</dbReference>
<dbReference type="InterPro" id="IPR055423">
    <property type="entry name" value="Ig_TMEM132_5th"/>
</dbReference>
<dbReference type="Pfam" id="PF23039">
    <property type="entry name" value="TMEM132_3rd"/>
    <property type="match status" value="1"/>
</dbReference>
<proteinExistence type="inferred from homology"/>
<dbReference type="GO" id="GO:0016020">
    <property type="term" value="C:membrane"/>
    <property type="evidence" value="ECO:0007669"/>
    <property type="project" value="UniProtKB-SubCell"/>
</dbReference>
<evidence type="ECO:0000259" key="11">
    <source>
        <dbReference type="Pfam" id="PF23039"/>
    </source>
</evidence>
<dbReference type="AlphaFoldDB" id="A0A3P8UY72"/>
<feature type="transmembrane region" description="Helical" evidence="7">
    <location>
        <begin position="865"/>
        <end position="890"/>
    </location>
</feature>
<dbReference type="Ensembl" id="ENSCSET00000005789.1">
    <property type="protein sequence ID" value="ENSCSEP00000005726.1"/>
    <property type="gene ID" value="ENSCSEG00000003665.1"/>
</dbReference>
<evidence type="ECO:0000259" key="13">
    <source>
        <dbReference type="Pfam" id="PF23486"/>
    </source>
</evidence>
<keyword evidence="3 7" id="KW-0812">Transmembrane</keyword>
<protein>
    <submittedName>
        <fullName evidence="15">Transmembrane protein 132C</fullName>
    </submittedName>
</protein>
<feature type="region of interest" description="Disordered" evidence="6">
    <location>
        <begin position="767"/>
        <end position="855"/>
    </location>
</feature>
<dbReference type="Pfam" id="PF23487">
    <property type="entry name" value="Ig_TMEM132_6th"/>
    <property type="match status" value="1"/>
</dbReference>
<evidence type="ECO:0000256" key="6">
    <source>
        <dbReference type="SAM" id="MobiDB-lite"/>
    </source>
</evidence>
<evidence type="ECO:0000259" key="10">
    <source>
        <dbReference type="Pfam" id="PF16070"/>
    </source>
</evidence>
<feature type="compositionally biased region" description="Basic and acidic residues" evidence="6">
    <location>
        <begin position="842"/>
        <end position="855"/>
    </location>
</feature>
<keyword evidence="16" id="KW-1185">Reference proteome</keyword>
<feature type="domain" description="Transmembrane protein TMEM132 fifth" evidence="13">
    <location>
        <begin position="490"/>
        <end position="634"/>
    </location>
</feature>